<comment type="catalytic activity">
    <reaction evidence="1 8">
        <text>Hydrolysis of (1-&gt;4)-alpha-D-glucosidic linkages in polysaccharides so as to remove successive maltose units from the non-reducing ends of the chains.</text>
        <dbReference type="EC" id="3.2.1.2"/>
    </reaction>
</comment>
<evidence type="ECO:0000256" key="8">
    <source>
        <dbReference type="RuleBase" id="RU000509"/>
    </source>
</evidence>
<dbReference type="InterPro" id="IPR017853">
    <property type="entry name" value="GH"/>
</dbReference>
<comment type="caution">
    <text evidence="10">The sequence shown here is derived from an EMBL/GenBank/DDBJ whole genome shotgun (WGS) entry which is preliminary data.</text>
</comment>
<dbReference type="PROSITE" id="PS00679">
    <property type="entry name" value="BETA_AMYLASE_2"/>
    <property type="match status" value="1"/>
</dbReference>
<keyword evidence="9" id="KW-0732">Signal</keyword>
<comment type="similarity">
    <text evidence="2 8">Belongs to the glycosyl hydrolase 14 family.</text>
</comment>
<dbReference type="PANTHER" id="PTHR31352">
    <property type="entry name" value="BETA-AMYLASE 1, CHLOROPLASTIC"/>
    <property type="match status" value="1"/>
</dbReference>
<dbReference type="Pfam" id="PF01373">
    <property type="entry name" value="Glyco_hydro_14"/>
    <property type="match status" value="1"/>
</dbReference>
<dbReference type="STRING" id="361077.A0A151Z5C2"/>
<dbReference type="GO" id="GO:0000272">
    <property type="term" value="P:polysaccharide catabolic process"/>
    <property type="evidence" value="ECO:0007669"/>
    <property type="project" value="UniProtKB-KW"/>
</dbReference>
<keyword evidence="4 8" id="KW-0378">Hydrolase</keyword>
<dbReference type="InterPro" id="IPR001554">
    <property type="entry name" value="Glyco_hydro_14"/>
</dbReference>
<gene>
    <name evidence="10" type="ORF">DLAC_10339</name>
</gene>
<dbReference type="EMBL" id="LODT01000042">
    <property type="protein sequence ID" value="KYQ89107.1"/>
    <property type="molecule type" value="Genomic_DNA"/>
</dbReference>
<organism evidence="10 11">
    <name type="scientific">Tieghemostelium lacteum</name>
    <name type="common">Slime mold</name>
    <name type="synonym">Dictyostelium lacteum</name>
    <dbReference type="NCBI Taxonomy" id="361077"/>
    <lineage>
        <taxon>Eukaryota</taxon>
        <taxon>Amoebozoa</taxon>
        <taxon>Evosea</taxon>
        <taxon>Eumycetozoa</taxon>
        <taxon>Dictyostelia</taxon>
        <taxon>Dictyosteliales</taxon>
        <taxon>Raperosteliaceae</taxon>
        <taxon>Tieghemostelium</taxon>
    </lineage>
</organism>
<evidence type="ECO:0000256" key="4">
    <source>
        <dbReference type="ARBA" id="ARBA00022801"/>
    </source>
</evidence>
<dbReference type="OrthoDB" id="1660156at2759"/>
<keyword evidence="11" id="KW-1185">Reference proteome</keyword>
<dbReference type="PROSITE" id="PS00506">
    <property type="entry name" value="BETA_AMYLASE_1"/>
    <property type="match status" value="1"/>
</dbReference>
<dbReference type="AlphaFoldDB" id="A0A151Z5C2"/>
<feature type="signal peptide" evidence="9">
    <location>
        <begin position="1"/>
        <end position="21"/>
    </location>
</feature>
<dbReference type="Gene3D" id="3.20.20.80">
    <property type="entry name" value="Glycosidases"/>
    <property type="match status" value="1"/>
</dbReference>
<keyword evidence="6 8" id="KW-0326">Glycosidase</keyword>
<evidence type="ECO:0000313" key="11">
    <source>
        <dbReference type="Proteomes" id="UP000076078"/>
    </source>
</evidence>
<protein>
    <recommendedName>
        <fullName evidence="3 8">Beta-amylase</fullName>
        <ecNumber evidence="3 8">3.2.1.2</ecNumber>
    </recommendedName>
</protein>
<sequence>MYSSKIVVFLVSLILVQVVWTSRVGVPVYVMLPLNTLSNGGDLTDVQLLQSQLSQLKSQTGIEGVMSDVWWGIVETQPQVYNWTGYEALFNVIQQNELKVKVTMSFHECGGNVGDDCAITLPQWVLNVGQSNPNIFYTDQQGNRDQEYLSLGVDDQPLFGGRTPIEIYSDYMASFYENFKDLIPSVIQEIQVGLGPAGEMRYPSYQSSLWTFPGIGEFQCYDKYMLANLAQAAEDAGNSDWGYAGPDDAGTYDSTPSQTGFFSQGTQDNYQSPYGQFFLNWYSGLLLEHGNKTLAEAKKVFGSSGVTVTAKVAGIHWWYLDPSHAAELAAGYKNDLGVAYYQIAQMFSWHNVSFDFTCLEMRDSEQPSNCECGPQQLVAQTLLSAESAGVKYSGENALQRYDSTAYQEIEIESSLYYLISGFSYLRLTPQLLQSPNIGTFASFVQTMSTLQGPN</sequence>
<evidence type="ECO:0000256" key="1">
    <source>
        <dbReference type="ARBA" id="ARBA00000546"/>
    </source>
</evidence>
<feature type="chain" id="PRO_5007592909" description="Beta-amylase" evidence="9">
    <location>
        <begin position="22"/>
        <end position="454"/>
    </location>
</feature>
<dbReference type="OMA" id="TADNMKF"/>
<dbReference type="Proteomes" id="UP000076078">
    <property type="component" value="Unassembled WGS sequence"/>
</dbReference>
<name>A0A151Z5C2_TIELA</name>
<evidence type="ECO:0000256" key="5">
    <source>
        <dbReference type="ARBA" id="ARBA00023277"/>
    </source>
</evidence>
<dbReference type="SUPFAM" id="SSF51445">
    <property type="entry name" value="(Trans)glycosidases"/>
    <property type="match status" value="1"/>
</dbReference>
<evidence type="ECO:0000256" key="7">
    <source>
        <dbReference type="ARBA" id="ARBA00023326"/>
    </source>
</evidence>
<dbReference type="GO" id="GO:0016161">
    <property type="term" value="F:beta-amylase activity"/>
    <property type="evidence" value="ECO:0007669"/>
    <property type="project" value="UniProtKB-EC"/>
</dbReference>
<dbReference type="InterPro" id="IPR018238">
    <property type="entry name" value="Glyco_hydro_14_CS"/>
</dbReference>
<reference evidence="10 11" key="1">
    <citation type="submission" date="2015-12" db="EMBL/GenBank/DDBJ databases">
        <title>Dictyostelia acquired genes for synthesis and detection of signals that induce cell-type specialization by lateral gene transfer from prokaryotes.</title>
        <authorList>
            <person name="Gloeckner G."/>
            <person name="Schaap P."/>
        </authorList>
    </citation>
    <scope>NUCLEOTIDE SEQUENCE [LARGE SCALE GENOMIC DNA]</scope>
    <source>
        <strain evidence="10 11">TK</strain>
    </source>
</reference>
<evidence type="ECO:0000256" key="3">
    <source>
        <dbReference type="ARBA" id="ARBA00012594"/>
    </source>
</evidence>
<accession>A0A151Z5C2</accession>
<keyword evidence="7 8" id="KW-0624">Polysaccharide degradation</keyword>
<evidence type="ECO:0000256" key="2">
    <source>
        <dbReference type="ARBA" id="ARBA00005652"/>
    </source>
</evidence>
<evidence type="ECO:0000313" key="10">
    <source>
        <dbReference type="EMBL" id="KYQ89107.1"/>
    </source>
</evidence>
<dbReference type="InParanoid" id="A0A151Z5C2"/>
<keyword evidence="5 8" id="KW-0119">Carbohydrate metabolism</keyword>
<dbReference type="PRINTS" id="PR00750">
    <property type="entry name" value="BETAAMYLASE"/>
</dbReference>
<evidence type="ECO:0000256" key="9">
    <source>
        <dbReference type="SAM" id="SignalP"/>
    </source>
</evidence>
<dbReference type="EC" id="3.2.1.2" evidence="3 8"/>
<evidence type="ECO:0000256" key="6">
    <source>
        <dbReference type="ARBA" id="ARBA00023295"/>
    </source>
</evidence>
<proteinExistence type="inferred from homology"/>
<dbReference type="PANTHER" id="PTHR31352:SF1">
    <property type="entry name" value="BETA-AMYLASE 3, CHLOROPLASTIC"/>
    <property type="match status" value="1"/>
</dbReference>